<proteinExistence type="predicted"/>
<protein>
    <submittedName>
        <fullName evidence="1">Uncharacterized protein</fullName>
    </submittedName>
</protein>
<comment type="caution">
    <text evidence="1">The sequence shown here is derived from an EMBL/GenBank/DDBJ whole genome shotgun (WGS) entry which is preliminary data.</text>
</comment>
<evidence type="ECO:0000313" key="2">
    <source>
        <dbReference type="Proteomes" id="UP001057402"/>
    </source>
</evidence>
<dbReference type="Proteomes" id="UP001057402">
    <property type="component" value="Chromosome 6"/>
</dbReference>
<evidence type="ECO:0000313" key="1">
    <source>
        <dbReference type="EMBL" id="KAI4365942.1"/>
    </source>
</evidence>
<sequence>MRTTSEEFMDKRIMELSGSRCRDFYDHDFFFYPTRVTHPGSSITEKAKTMSSVLLRELVLRCPSLKPGHSRLAEELKDFMECNQGKTDGKLQELEILLREFVVARLYQGHKRQAGHCSSSSRAG</sequence>
<accession>A0ACB9QGN0</accession>
<keyword evidence="2" id="KW-1185">Reference proteome</keyword>
<reference evidence="2" key="1">
    <citation type="journal article" date="2023" name="Front. Plant Sci.">
        <title>Chromosomal-level genome assembly of Melastoma candidum provides insights into trichome evolution.</title>
        <authorList>
            <person name="Zhong Y."/>
            <person name="Wu W."/>
            <person name="Sun C."/>
            <person name="Zou P."/>
            <person name="Liu Y."/>
            <person name="Dai S."/>
            <person name="Zhou R."/>
        </authorList>
    </citation>
    <scope>NUCLEOTIDE SEQUENCE [LARGE SCALE GENOMIC DNA]</scope>
</reference>
<name>A0ACB9QGN0_9MYRT</name>
<gene>
    <name evidence="1" type="ORF">MLD38_021878</name>
</gene>
<organism evidence="1 2">
    <name type="scientific">Melastoma candidum</name>
    <dbReference type="NCBI Taxonomy" id="119954"/>
    <lineage>
        <taxon>Eukaryota</taxon>
        <taxon>Viridiplantae</taxon>
        <taxon>Streptophyta</taxon>
        <taxon>Embryophyta</taxon>
        <taxon>Tracheophyta</taxon>
        <taxon>Spermatophyta</taxon>
        <taxon>Magnoliopsida</taxon>
        <taxon>eudicotyledons</taxon>
        <taxon>Gunneridae</taxon>
        <taxon>Pentapetalae</taxon>
        <taxon>rosids</taxon>
        <taxon>malvids</taxon>
        <taxon>Myrtales</taxon>
        <taxon>Melastomataceae</taxon>
        <taxon>Melastomatoideae</taxon>
        <taxon>Melastomateae</taxon>
        <taxon>Melastoma</taxon>
    </lineage>
</organism>
<dbReference type="EMBL" id="CM042885">
    <property type="protein sequence ID" value="KAI4365942.1"/>
    <property type="molecule type" value="Genomic_DNA"/>
</dbReference>